<dbReference type="AlphaFoldDB" id="A0A0J7YN32"/>
<protein>
    <submittedName>
        <fullName evidence="1">Uncharacterized protein</fullName>
    </submittedName>
</protein>
<name>A0A0J7YN32_BETVV</name>
<dbReference type="Proteomes" id="UP000035740">
    <property type="component" value="Unassembled WGS sequence"/>
</dbReference>
<evidence type="ECO:0000313" key="1">
    <source>
        <dbReference type="EMBL" id="KMS64991.1"/>
    </source>
</evidence>
<keyword evidence="2" id="KW-1185">Reference proteome</keyword>
<evidence type="ECO:0000313" key="2">
    <source>
        <dbReference type="Proteomes" id="UP000035740"/>
    </source>
</evidence>
<dbReference type="InterPro" id="IPR011990">
    <property type="entry name" value="TPR-like_helical_dom_sf"/>
</dbReference>
<organism evidence="1 2">
    <name type="scientific">Beta vulgaris subsp. vulgaris</name>
    <name type="common">Beet</name>
    <dbReference type="NCBI Taxonomy" id="3555"/>
    <lineage>
        <taxon>Eukaryota</taxon>
        <taxon>Viridiplantae</taxon>
        <taxon>Streptophyta</taxon>
        <taxon>Embryophyta</taxon>
        <taxon>Tracheophyta</taxon>
        <taxon>Spermatophyta</taxon>
        <taxon>Magnoliopsida</taxon>
        <taxon>eudicotyledons</taxon>
        <taxon>Gunneridae</taxon>
        <taxon>Pentapetalae</taxon>
        <taxon>Caryophyllales</taxon>
        <taxon>Chenopodiaceae</taxon>
        <taxon>Betoideae</taxon>
        <taxon>Beta</taxon>
    </lineage>
</organism>
<gene>
    <name evidence="1" type="ORF">BVRB_040560</name>
</gene>
<reference evidence="1 2" key="1">
    <citation type="journal article" date="2014" name="Nature">
        <title>The genome of the recently domesticated crop plant sugar beet (Beta vulgaris).</title>
        <authorList>
            <person name="Dohm J.C."/>
            <person name="Minoche A.E."/>
            <person name="Holtgrawe D."/>
            <person name="Capella-Gutierrez S."/>
            <person name="Zakrzewski F."/>
            <person name="Tafer H."/>
            <person name="Rupp O."/>
            <person name="Sorensen T.R."/>
            <person name="Stracke R."/>
            <person name="Reinhardt R."/>
            <person name="Goesmann A."/>
            <person name="Kraft T."/>
            <person name="Schulz B."/>
            <person name="Stadler P.F."/>
            <person name="Schmidt T."/>
            <person name="Gabaldon T."/>
            <person name="Lehrach H."/>
            <person name="Weisshaar B."/>
            <person name="Himmelbauer H."/>
        </authorList>
    </citation>
    <scope>NUCLEOTIDE SEQUENCE [LARGE SCALE GENOMIC DNA]</scope>
    <source>
        <tissue evidence="1">Taproot</tissue>
    </source>
</reference>
<accession>A0A0J7YN32</accession>
<sequence>MSVGLVHFRIFCRYLTICSRLFGTEQYEEAIEVAVKGALRLLSLHSGKAGAKLAMQVLDFFKATKQPISDTNIGAR</sequence>
<dbReference type="Gramene" id="KMS64991">
    <property type="protein sequence ID" value="KMS64991"/>
    <property type="gene ID" value="BVRB_040560"/>
</dbReference>
<proteinExistence type="predicted"/>
<dbReference type="EMBL" id="KQ116976">
    <property type="protein sequence ID" value="KMS64991.1"/>
    <property type="molecule type" value="Genomic_DNA"/>
</dbReference>
<dbReference type="Gene3D" id="1.25.40.10">
    <property type="entry name" value="Tetratricopeptide repeat domain"/>
    <property type="match status" value="1"/>
</dbReference>